<keyword evidence="2" id="KW-0288">FMN</keyword>
<dbReference type="KEGG" id="nwl:NWFMUON74_01280"/>
<dbReference type="Gene3D" id="3.20.20.30">
    <property type="entry name" value="Luciferase-like domain"/>
    <property type="match status" value="1"/>
</dbReference>
<evidence type="ECO:0000256" key="5">
    <source>
        <dbReference type="SAM" id="MobiDB-lite"/>
    </source>
</evidence>
<dbReference type="AlphaFoldDB" id="A0A7G1KCR1"/>
<dbReference type="InterPro" id="IPR019923">
    <property type="entry name" value="Lucif-like_OxRdtase_MSMEG_2516"/>
</dbReference>
<reference evidence="7 8" key="1">
    <citation type="submission" date="2020-08" db="EMBL/GenBank/DDBJ databases">
        <title>Genome Sequencing of Nocardia wallacei strain FMUON74 and assembly.</title>
        <authorList>
            <person name="Toyokawa M."/>
            <person name="Uesaka K."/>
        </authorList>
    </citation>
    <scope>NUCLEOTIDE SEQUENCE [LARGE SCALE GENOMIC DNA]</scope>
    <source>
        <strain evidence="7 8">FMUON74</strain>
    </source>
</reference>
<keyword evidence="4" id="KW-0503">Monooxygenase</keyword>
<keyword evidence="1" id="KW-0285">Flavoprotein</keyword>
<dbReference type="InterPro" id="IPR036661">
    <property type="entry name" value="Luciferase-like_sf"/>
</dbReference>
<evidence type="ECO:0000256" key="2">
    <source>
        <dbReference type="ARBA" id="ARBA00022643"/>
    </source>
</evidence>
<evidence type="ECO:0000313" key="8">
    <source>
        <dbReference type="Proteomes" id="UP000516173"/>
    </source>
</evidence>
<protein>
    <submittedName>
        <fullName evidence="7">LLM class F420-dependent oxidoreductase</fullName>
    </submittedName>
</protein>
<proteinExistence type="predicted"/>
<keyword evidence="3" id="KW-0560">Oxidoreductase</keyword>
<dbReference type="PANTHER" id="PTHR42847:SF8">
    <property type="entry name" value="CONSERVED PROTEIN"/>
    <property type="match status" value="1"/>
</dbReference>
<feature type="region of interest" description="Disordered" evidence="5">
    <location>
        <begin position="1"/>
        <end position="25"/>
    </location>
</feature>
<dbReference type="PANTHER" id="PTHR42847">
    <property type="entry name" value="ALKANESULFONATE MONOOXYGENASE"/>
    <property type="match status" value="1"/>
</dbReference>
<name>A0A7G1KCR1_9NOCA</name>
<dbReference type="SUPFAM" id="SSF51679">
    <property type="entry name" value="Bacterial luciferase-like"/>
    <property type="match status" value="1"/>
</dbReference>
<accession>A0A7G1KCR1</accession>
<dbReference type="GeneID" id="80344761"/>
<dbReference type="GO" id="GO:0046306">
    <property type="term" value="P:alkanesulfonate catabolic process"/>
    <property type="evidence" value="ECO:0007669"/>
    <property type="project" value="TreeGrafter"/>
</dbReference>
<evidence type="ECO:0000256" key="1">
    <source>
        <dbReference type="ARBA" id="ARBA00022630"/>
    </source>
</evidence>
<evidence type="ECO:0000256" key="3">
    <source>
        <dbReference type="ARBA" id="ARBA00023002"/>
    </source>
</evidence>
<feature type="region of interest" description="Disordered" evidence="5">
    <location>
        <begin position="183"/>
        <end position="203"/>
    </location>
</feature>
<keyword evidence="8" id="KW-1185">Reference proteome</keyword>
<dbReference type="RefSeq" id="WP_187686095.1">
    <property type="nucleotide sequence ID" value="NZ_AP023396.1"/>
</dbReference>
<dbReference type="EMBL" id="AP023396">
    <property type="protein sequence ID" value="BCK52356.1"/>
    <property type="molecule type" value="Genomic_DNA"/>
</dbReference>
<evidence type="ECO:0000256" key="4">
    <source>
        <dbReference type="ARBA" id="ARBA00023033"/>
    </source>
</evidence>
<dbReference type="InterPro" id="IPR011251">
    <property type="entry name" value="Luciferase-like_dom"/>
</dbReference>
<dbReference type="Proteomes" id="UP000516173">
    <property type="component" value="Chromosome"/>
</dbReference>
<gene>
    <name evidence="7" type="ORF">NWFMUON74_01280</name>
</gene>
<evidence type="ECO:0000313" key="7">
    <source>
        <dbReference type="EMBL" id="BCK52356.1"/>
    </source>
</evidence>
<dbReference type="InterPro" id="IPR050172">
    <property type="entry name" value="SsuD_RutA_monooxygenase"/>
</dbReference>
<dbReference type="Pfam" id="PF00296">
    <property type="entry name" value="Bac_luciferase"/>
    <property type="match status" value="1"/>
</dbReference>
<dbReference type="GO" id="GO:0008726">
    <property type="term" value="F:alkanesulfonate monooxygenase activity"/>
    <property type="evidence" value="ECO:0007669"/>
    <property type="project" value="TreeGrafter"/>
</dbReference>
<feature type="domain" description="Luciferase-like" evidence="6">
    <location>
        <begin position="42"/>
        <end position="326"/>
    </location>
</feature>
<evidence type="ECO:0000259" key="6">
    <source>
        <dbReference type="Pfam" id="PF00296"/>
    </source>
</evidence>
<dbReference type="NCBIfam" id="TIGR03621">
    <property type="entry name" value="F420_MSMEG_2516"/>
    <property type="match status" value="1"/>
</dbReference>
<sequence length="353" mass="37762">MTEAATTASRTPAATASRASAAAEVTALGTPPRKFRFAAAGEGNQQEGGARKFVKLAQQAEEYGYDSFAVPDHLGPQVGPIAALGALAVATERIRIGTSVLANGFRHPVVLAKDAATIDVLSKGRLELGVGAGWIKSEFEAAGIPYESPGVRLERLDETLTILDVLLRGQECHFEGKHYQVRGIKGTPRPRQGPRPPLVTGGGGPKMLRLAAKHADIISVVPRTTKEGKGLLSGITLDKTIEKVNLIKQAAGDRFADIELNWTITAVVITDDRERTAEMALSAIDKGLHPDLEVDVQLSVEDILTSPYVAIGTFEEIAEQIRNVRKLTSMSYVGVFPTQMDAFAPVIPLLREA</sequence>
<organism evidence="7 8">
    <name type="scientific">Nocardia wallacei</name>
    <dbReference type="NCBI Taxonomy" id="480035"/>
    <lineage>
        <taxon>Bacteria</taxon>
        <taxon>Bacillati</taxon>
        <taxon>Actinomycetota</taxon>
        <taxon>Actinomycetes</taxon>
        <taxon>Mycobacteriales</taxon>
        <taxon>Nocardiaceae</taxon>
        <taxon>Nocardia</taxon>
    </lineage>
</organism>